<evidence type="ECO:0000256" key="1">
    <source>
        <dbReference type="ARBA" id="ARBA00005434"/>
    </source>
</evidence>
<dbReference type="GO" id="GO:0005634">
    <property type="term" value="C:nucleus"/>
    <property type="evidence" value="ECO:0007669"/>
    <property type="project" value="TreeGrafter"/>
</dbReference>
<dbReference type="Proteomes" id="UP001055439">
    <property type="component" value="Chromosome 4"/>
</dbReference>
<dbReference type="InterPro" id="IPR050853">
    <property type="entry name" value="WD_repeat_DNA-damage-binding"/>
</dbReference>
<dbReference type="OrthoDB" id="273771at2759"/>
<keyword evidence="3" id="KW-0677">Repeat</keyword>
<feature type="repeat" description="WD" evidence="6">
    <location>
        <begin position="225"/>
        <end position="267"/>
    </location>
</feature>
<evidence type="ECO:0000256" key="4">
    <source>
        <dbReference type="ARBA" id="ARBA00022763"/>
    </source>
</evidence>
<dbReference type="InterPro" id="IPR001680">
    <property type="entry name" value="WD40_rpt"/>
</dbReference>
<gene>
    <name evidence="8" type="ORF">MUK42_30001</name>
</gene>
<reference evidence="8" key="1">
    <citation type="submission" date="2022-05" db="EMBL/GenBank/DDBJ databases">
        <title>The Musa troglodytarum L. genome provides insights into the mechanism of non-climacteric behaviour and enrichment of carotenoids.</title>
        <authorList>
            <person name="Wang J."/>
        </authorList>
    </citation>
    <scope>NUCLEOTIDE SEQUENCE</scope>
    <source>
        <tissue evidence="8">Leaf</tissue>
    </source>
</reference>
<protein>
    <submittedName>
        <fullName evidence="8">Uncharacterized protein</fullName>
    </submittedName>
</protein>
<dbReference type="EMBL" id="CP097506">
    <property type="protein sequence ID" value="URD98337.1"/>
    <property type="molecule type" value="Genomic_DNA"/>
</dbReference>
<name>A0A9E7FQT3_9LILI</name>
<evidence type="ECO:0000256" key="6">
    <source>
        <dbReference type="PROSITE-ProRule" id="PRU00221"/>
    </source>
</evidence>
<sequence>MAPSSNLKQSSMDSFLRHHHDHHRPNPTAISKPETPAAEAASDYERIRRETIRRNQEFLQKLGIASATAMAHKNQHTSSNRFPRPPPASSFPLRRSSRNKRPPHDAAATSEDPAPELPDRGLIDSSVFQYVCDDEEAPLRPGAAHLAESPSWSSPIVGFRSSGKAFRDPSLARIYSIDVCSSNKDRFLVAAGGHRGFISVYGGEWGDCEKINSEGEMMDGPLMSWKGSPSWVSGVKFVEDNPMLLVSSSNDGAIVVWDLKKRPSSLSSWSPPVVAKSTELHTCGVYSMDRFSCWIATASKDSSVGVSRLTPTGELVAERNITGHHSGVIRGVCFGDGKERLADCGVDGRICVLDPRLPEPCALTIKSLHSTGVNTVEWNKWNNFLILSASRDPILHLYDIRNAAGPVHSQLHGHVESNTGTCCRIYRPCFVGGKTIATPGQGTRKISLFDVEKATLISQGILGTHANLIMFKDDQQHPRLWSAAKQINQLCPLGPDLTCWKSCHLHTGVMHVPNLLCS</sequence>
<dbReference type="InterPro" id="IPR019775">
    <property type="entry name" value="WD40_repeat_CS"/>
</dbReference>
<proteinExistence type="inferred from homology"/>
<evidence type="ECO:0000313" key="9">
    <source>
        <dbReference type="Proteomes" id="UP001055439"/>
    </source>
</evidence>
<evidence type="ECO:0000256" key="2">
    <source>
        <dbReference type="ARBA" id="ARBA00022574"/>
    </source>
</evidence>
<dbReference type="InterPro" id="IPR036322">
    <property type="entry name" value="WD40_repeat_dom_sf"/>
</dbReference>
<accession>A0A9E7FQT3</accession>
<organism evidence="8 9">
    <name type="scientific">Musa troglodytarum</name>
    <name type="common">fe'i banana</name>
    <dbReference type="NCBI Taxonomy" id="320322"/>
    <lineage>
        <taxon>Eukaryota</taxon>
        <taxon>Viridiplantae</taxon>
        <taxon>Streptophyta</taxon>
        <taxon>Embryophyta</taxon>
        <taxon>Tracheophyta</taxon>
        <taxon>Spermatophyta</taxon>
        <taxon>Magnoliopsida</taxon>
        <taxon>Liliopsida</taxon>
        <taxon>Zingiberales</taxon>
        <taxon>Musaceae</taxon>
        <taxon>Musa</taxon>
    </lineage>
</organism>
<dbReference type="PANTHER" id="PTHR14773">
    <property type="entry name" value="WD REPEAT-CONTAINING PROTEIN 76"/>
    <property type="match status" value="1"/>
</dbReference>
<dbReference type="SMART" id="SM00320">
    <property type="entry name" value="WD40"/>
    <property type="match status" value="4"/>
</dbReference>
<dbReference type="PANTHER" id="PTHR14773:SF2">
    <property type="entry name" value="(WILD MALAYSIAN BANANA) HYPOTHETICAL PROTEIN"/>
    <property type="match status" value="1"/>
</dbReference>
<dbReference type="Pfam" id="PF00400">
    <property type="entry name" value="WD40"/>
    <property type="match status" value="2"/>
</dbReference>
<feature type="region of interest" description="Disordered" evidence="7">
    <location>
        <begin position="1"/>
        <end position="49"/>
    </location>
</feature>
<keyword evidence="5" id="KW-0238">DNA-binding</keyword>
<evidence type="ECO:0000256" key="3">
    <source>
        <dbReference type="ARBA" id="ARBA00022737"/>
    </source>
</evidence>
<dbReference type="PROSITE" id="PS00678">
    <property type="entry name" value="WD_REPEATS_1"/>
    <property type="match status" value="1"/>
</dbReference>
<dbReference type="AlphaFoldDB" id="A0A9E7FQT3"/>
<dbReference type="PROSITE" id="PS50082">
    <property type="entry name" value="WD_REPEATS_2"/>
    <property type="match status" value="1"/>
</dbReference>
<keyword evidence="4" id="KW-0227">DNA damage</keyword>
<comment type="similarity">
    <text evidence="1">Belongs to the WD repeat DDB2/WDR76 family.</text>
</comment>
<dbReference type="GO" id="GO:0003677">
    <property type="term" value="F:DNA binding"/>
    <property type="evidence" value="ECO:0007669"/>
    <property type="project" value="UniProtKB-KW"/>
</dbReference>
<dbReference type="SUPFAM" id="SSF50978">
    <property type="entry name" value="WD40 repeat-like"/>
    <property type="match status" value="1"/>
</dbReference>
<evidence type="ECO:0000313" key="8">
    <source>
        <dbReference type="EMBL" id="URD98337.1"/>
    </source>
</evidence>
<feature type="compositionally biased region" description="Polar residues" evidence="7">
    <location>
        <begin position="1"/>
        <end position="13"/>
    </location>
</feature>
<dbReference type="InterPro" id="IPR015943">
    <property type="entry name" value="WD40/YVTN_repeat-like_dom_sf"/>
</dbReference>
<keyword evidence="2 6" id="KW-0853">WD repeat</keyword>
<dbReference type="GO" id="GO:0006974">
    <property type="term" value="P:DNA damage response"/>
    <property type="evidence" value="ECO:0007669"/>
    <property type="project" value="UniProtKB-KW"/>
</dbReference>
<evidence type="ECO:0000256" key="7">
    <source>
        <dbReference type="SAM" id="MobiDB-lite"/>
    </source>
</evidence>
<dbReference type="GO" id="GO:2000001">
    <property type="term" value="P:regulation of DNA damage checkpoint"/>
    <property type="evidence" value="ECO:0007669"/>
    <property type="project" value="TreeGrafter"/>
</dbReference>
<feature type="region of interest" description="Disordered" evidence="7">
    <location>
        <begin position="69"/>
        <end position="119"/>
    </location>
</feature>
<evidence type="ECO:0000256" key="5">
    <source>
        <dbReference type="ARBA" id="ARBA00023125"/>
    </source>
</evidence>
<keyword evidence="9" id="KW-1185">Reference proteome</keyword>
<dbReference type="Gene3D" id="2.130.10.10">
    <property type="entry name" value="YVTN repeat-like/Quinoprotein amine dehydrogenase"/>
    <property type="match status" value="2"/>
</dbReference>